<dbReference type="EMBL" id="CP042807">
    <property type="protein sequence ID" value="QEE23358.1"/>
    <property type="molecule type" value="Genomic_DNA"/>
</dbReference>
<evidence type="ECO:0000313" key="5">
    <source>
        <dbReference type="Proteomes" id="UP000321807"/>
    </source>
</evidence>
<dbReference type="Gene3D" id="2.30.110.10">
    <property type="entry name" value="Electron Transport, Fmn-binding Protein, Chain A"/>
    <property type="match status" value="1"/>
</dbReference>
<evidence type="ECO:0000256" key="2">
    <source>
        <dbReference type="ARBA" id="ARBA00023002"/>
    </source>
</evidence>
<dbReference type="Pfam" id="PF01613">
    <property type="entry name" value="Flavin_Reduct"/>
    <property type="match status" value="1"/>
</dbReference>
<protein>
    <submittedName>
        <fullName evidence="4">Flavin reductase</fullName>
    </submittedName>
</protein>
<dbReference type="PANTHER" id="PTHR30466">
    <property type="entry name" value="FLAVIN REDUCTASE"/>
    <property type="match status" value="1"/>
</dbReference>
<dbReference type="InterPro" id="IPR036388">
    <property type="entry name" value="WH-like_DNA-bd_sf"/>
</dbReference>
<dbReference type="GO" id="GO:0010181">
    <property type="term" value="F:FMN binding"/>
    <property type="evidence" value="ECO:0007669"/>
    <property type="project" value="InterPro"/>
</dbReference>
<dbReference type="GO" id="GO:0042602">
    <property type="term" value="F:riboflavin reductase (NADPH) activity"/>
    <property type="evidence" value="ECO:0007669"/>
    <property type="project" value="TreeGrafter"/>
</dbReference>
<dbReference type="RefSeq" id="WP_147626115.1">
    <property type="nucleotide sequence ID" value="NZ_CP042807.1"/>
</dbReference>
<reference evidence="4 5" key="1">
    <citation type="submission" date="2019-08" db="EMBL/GenBank/DDBJ databases">
        <title>Complete genome sequence of Rhodanobacter glycinis strain T01E-68 isolated from tomato root.</title>
        <authorList>
            <person name="Weon H.-Y."/>
            <person name="Lee S.A."/>
        </authorList>
    </citation>
    <scope>NUCLEOTIDE SEQUENCE [LARGE SCALE GENOMIC DNA]</scope>
    <source>
        <strain evidence="4 5">T01E-68</strain>
    </source>
</reference>
<gene>
    <name evidence="4" type="ORF">CS053_01750</name>
</gene>
<dbReference type="PANTHER" id="PTHR30466:SF11">
    <property type="entry name" value="FLAVIN-DEPENDENT MONOOXYGENASE, REDUCTASE SUBUNIT HSAB"/>
    <property type="match status" value="1"/>
</dbReference>
<proteinExistence type="inferred from homology"/>
<dbReference type="Proteomes" id="UP000321807">
    <property type="component" value="Chromosome"/>
</dbReference>
<sequence>MTGIASFDPRDFRQALGAFATGVTIVTACAEDGTPVGITANSFSSVSLDPPMVLWSLARTARSLPVFERTSHWNVHVLANDQEAMSNRFARAGEDKFSGLELDAGASDAPLIPGCSARFQCRTAFQYEGGDHVIFVGEVIDYDRSPSPPLLYVTGGYALAARKAGAVATETELPDAIYSENMLGYLLGRAHFQFVAGFRHTLDEHGLSDTDFFVLSLLSVRQPLSVEEIAAHMAYTGADIGPVALQSLRARGLLEHDAKVGGWRLGAHGGHAILHVLAAAKSVEADALERLDPMEAVGLRNLLKRLIAVTDPGLPKLWTSPLGGEPLA</sequence>
<organism evidence="4 5">
    <name type="scientific">Rhodanobacter glycinis</name>
    <dbReference type="NCBI Taxonomy" id="582702"/>
    <lineage>
        <taxon>Bacteria</taxon>
        <taxon>Pseudomonadati</taxon>
        <taxon>Pseudomonadota</taxon>
        <taxon>Gammaproteobacteria</taxon>
        <taxon>Lysobacterales</taxon>
        <taxon>Rhodanobacteraceae</taxon>
        <taxon>Rhodanobacter</taxon>
    </lineage>
</organism>
<keyword evidence="2" id="KW-0560">Oxidoreductase</keyword>
<dbReference type="InterPro" id="IPR036390">
    <property type="entry name" value="WH_DNA-bd_sf"/>
</dbReference>
<dbReference type="InterPro" id="IPR012349">
    <property type="entry name" value="Split_barrel_FMN-bd"/>
</dbReference>
<dbReference type="AlphaFoldDB" id="A0A5B9DVU0"/>
<evidence type="ECO:0000313" key="4">
    <source>
        <dbReference type="EMBL" id="QEE23358.1"/>
    </source>
</evidence>
<dbReference type="KEGG" id="rgl:CS053_01750"/>
<name>A0A5B9DVU0_9GAMM</name>
<dbReference type="InterPro" id="IPR002563">
    <property type="entry name" value="Flavin_Rdtase-like_dom"/>
</dbReference>
<feature type="domain" description="Flavin reductase like" evidence="3">
    <location>
        <begin position="16"/>
        <end position="159"/>
    </location>
</feature>
<evidence type="ECO:0000259" key="3">
    <source>
        <dbReference type="SMART" id="SM00903"/>
    </source>
</evidence>
<dbReference type="SUPFAM" id="SSF50475">
    <property type="entry name" value="FMN-binding split barrel"/>
    <property type="match status" value="1"/>
</dbReference>
<accession>A0A5B9DVU0</accession>
<dbReference type="SUPFAM" id="SSF46785">
    <property type="entry name" value="Winged helix' DNA-binding domain"/>
    <property type="match status" value="1"/>
</dbReference>
<comment type="similarity">
    <text evidence="1">Belongs to the non-flavoprotein flavin reductase family.</text>
</comment>
<evidence type="ECO:0000256" key="1">
    <source>
        <dbReference type="ARBA" id="ARBA00008898"/>
    </source>
</evidence>
<dbReference type="SMART" id="SM00903">
    <property type="entry name" value="Flavin_Reduct"/>
    <property type="match status" value="1"/>
</dbReference>
<dbReference type="Gene3D" id="1.10.10.10">
    <property type="entry name" value="Winged helix-like DNA-binding domain superfamily/Winged helix DNA-binding domain"/>
    <property type="match status" value="1"/>
</dbReference>
<dbReference type="InterPro" id="IPR050268">
    <property type="entry name" value="NADH-dep_flavin_reductase"/>
</dbReference>